<organism evidence="4 5">
    <name type="scientific">Kribbella sandramycini</name>
    <dbReference type="NCBI Taxonomy" id="60450"/>
    <lineage>
        <taxon>Bacteria</taxon>
        <taxon>Bacillati</taxon>
        <taxon>Actinomycetota</taxon>
        <taxon>Actinomycetes</taxon>
        <taxon>Propionibacteriales</taxon>
        <taxon>Kribbellaceae</taxon>
        <taxon>Kribbella</taxon>
    </lineage>
</organism>
<dbReference type="EMBL" id="JABJRC010000002">
    <property type="protein sequence ID" value="NOL40418.1"/>
    <property type="molecule type" value="Genomic_DNA"/>
</dbReference>
<accession>A0A7Y4KXF1</accession>
<keyword evidence="1" id="KW-0812">Transmembrane</keyword>
<proteinExistence type="predicted"/>
<feature type="transmembrane region" description="Helical" evidence="1">
    <location>
        <begin position="14"/>
        <end position="32"/>
    </location>
</feature>
<protein>
    <submittedName>
        <fullName evidence="3">Regulator of protease activity HflC (Stomatin/prohibitin superfamily)</fullName>
    </submittedName>
</protein>
<keyword evidence="5" id="KW-1185">Reference proteome</keyword>
<sequence>MTNLAATVFDPPGAHPWAVLMILLLLGAVAAAEPRVAGSDRQVVVLRAGRPRRVVSSGPVLRLPLIERYLWLPTAPTRQHFFVAGRTADGAELRLAGEVDVQVVDPWQAATAAADPVQLAVDEVERALGELIATSSVADVAGAALDVGCAMPGVRIGTPRIGTAEVELTTWVLRAVADQAK</sequence>
<evidence type="ECO:0000313" key="5">
    <source>
        <dbReference type="Proteomes" id="UP000534306"/>
    </source>
</evidence>
<dbReference type="Proteomes" id="UP000534306">
    <property type="component" value="Unassembled WGS sequence"/>
</dbReference>
<evidence type="ECO:0000313" key="3">
    <source>
        <dbReference type="EMBL" id="MBB6569755.1"/>
    </source>
</evidence>
<feature type="domain" description="Band 7" evidence="2">
    <location>
        <begin position="38"/>
        <end position="142"/>
    </location>
</feature>
<dbReference type="GO" id="GO:0008233">
    <property type="term" value="F:peptidase activity"/>
    <property type="evidence" value="ECO:0007669"/>
    <property type="project" value="UniProtKB-KW"/>
</dbReference>
<keyword evidence="3" id="KW-0378">Hydrolase</keyword>
<keyword evidence="1" id="KW-0472">Membrane</keyword>
<dbReference type="InterPro" id="IPR001107">
    <property type="entry name" value="Band_7"/>
</dbReference>
<keyword evidence="1" id="KW-1133">Transmembrane helix</keyword>
<reference evidence="3 6" key="2">
    <citation type="submission" date="2020-08" db="EMBL/GenBank/DDBJ databases">
        <title>Sequencing the genomes of 1000 actinobacteria strains.</title>
        <authorList>
            <person name="Klenk H.-P."/>
        </authorList>
    </citation>
    <scope>NUCLEOTIDE SEQUENCE [LARGE SCALE GENOMIC DNA]</scope>
    <source>
        <strain evidence="3 6">DSM 15626</strain>
    </source>
</reference>
<evidence type="ECO:0000313" key="4">
    <source>
        <dbReference type="EMBL" id="NOL40418.1"/>
    </source>
</evidence>
<evidence type="ECO:0000259" key="2">
    <source>
        <dbReference type="Pfam" id="PF01145"/>
    </source>
</evidence>
<dbReference type="EMBL" id="JACHKF010000001">
    <property type="protein sequence ID" value="MBB6569755.1"/>
    <property type="molecule type" value="Genomic_DNA"/>
</dbReference>
<evidence type="ECO:0000313" key="6">
    <source>
        <dbReference type="Proteomes" id="UP000553957"/>
    </source>
</evidence>
<dbReference type="RefSeq" id="WP_171672921.1">
    <property type="nucleotide sequence ID" value="NZ_BAAAGT010000002.1"/>
</dbReference>
<dbReference type="AlphaFoldDB" id="A0A7Y4KXF1"/>
<gene>
    <name evidence="3" type="ORF">HNR71_005392</name>
    <name evidence="4" type="ORF">HPO96_09185</name>
</gene>
<keyword evidence="3" id="KW-0645">Protease</keyword>
<dbReference type="GO" id="GO:0006508">
    <property type="term" value="P:proteolysis"/>
    <property type="evidence" value="ECO:0007669"/>
    <property type="project" value="UniProtKB-KW"/>
</dbReference>
<dbReference type="Pfam" id="PF01145">
    <property type="entry name" value="Band_7"/>
    <property type="match status" value="1"/>
</dbReference>
<comment type="caution">
    <text evidence="4">The sequence shown here is derived from an EMBL/GenBank/DDBJ whole genome shotgun (WGS) entry which is preliminary data.</text>
</comment>
<dbReference type="Proteomes" id="UP000553957">
    <property type="component" value="Unassembled WGS sequence"/>
</dbReference>
<evidence type="ECO:0000256" key="1">
    <source>
        <dbReference type="SAM" id="Phobius"/>
    </source>
</evidence>
<reference evidence="4 5" key="1">
    <citation type="submission" date="2020-05" db="EMBL/GenBank/DDBJ databases">
        <title>Genome sequence of Kribbella sandramycini ATCC 39419.</title>
        <authorList>
            <person name="Maclea K.S."/>
            <person name="Fair J.L."/>
        </authorList>
    </citation>
    <scope>NUCLEOTIDE SEQUENCE [LARGE SCALE GENOMIC DNA]</scope>
    <source>
        <strain evidence="4 5">ATCC 39419</strain>
    </source>
</reference>
<name>A0A7Y4KXF1_9ACTN</name>